<reference evidence="1 2" key="2">
    <citation type="submission" date="2012-02" db="EMBL/GenBank/DDBJ databases">
        <title>Improved High-Quality Draft sequence of Desulfobacter postgatei 2ac9.</title>
        <authorList>
            <consortium name="US DOE Joint Genome Institute"/>
            <person name="Lucas S."/>
            <person name="Han J."/>
            <person name="Lapidus A."/>
            <person name="Cheng J.-F."/>
            <person name="Goodwin L."/>
            <person name="Pitluck S."/>
            <person name="Peters L."/>
            <person name="Ovchinnikova G."/>
            <person name="Held B."/>
            <person name="Detter J.C."/>
            <person name="Han C."/>
            <person name="Tapia R."/>
            <person name="Land M."/>
            <person name="Hauser L."/>
            <person name="Kyrpides N."/>
            <person name="Ivanova N."/>
            <person name="Pagani I."/>
            <person name="Orellana R."/>
            <person name="Lovley D."/>
            <person name="Woyke T."/>
        </authorList>
    </citation>
    <scope>NUCLEOTIDE SEQUENCE [LARGE SCALE GENOMIC DNA]</scope>
    <source>
        <strain evidence="1 2">2ac9</strain>
    </source>
</reference>
<dbReference type="HOGENOM" id="CLU_079552_0_0_7"/>
<dbReference type="SUPFAM" id="SSF52540">
    <property type="entry name" value="P-loop containing nucleoside triphosphate hydrolases"/>
    <property type="match status" value="1"/>
</dbReference>
<name>I5B5W8_9BACT</name>
<dbReference type="InterPro" id="IPR027417">
    <property type="entry name" value="P-loop_NTPase"/>
</dbReference>
<keyword evidence="2" id="KW-1185">Reference proteome</keyword>
<sequence>MISKCISAMPDVVMLSEINPCSEMGGLFFDPFDPLKHFQKKYPEISYKDADSFKAIFYERIKWVIEKCKKHQKSLVIRDHSHSDFLFQGVLEHPPVYSFLNELYNVVPIITLRNPIDSYLSMMKHFSSATDVKSFDEYCKRVLAFIEKYSFAEVFLYEDFVDNPDRTLQRMCEIYGIEYDPSYKNNFHEITLTGDSGRGSKQKLKEIKKLDRREYGQDFFQEVKESVSFKQICDLLGYQDDIRPPQGLD</sequence>
<dbReference type="STRING" id="879212.DespoDRAFT_03073"/>
<dbReference type="AlphaFoldDB" id="I5B5W8"/>
<gene>
    <name evidence="1" type="ORF">DespoDRAFT_03073</name>
</gene>
<dbReference type="Proteomes" id="UP000005778">
    <property type="component" value="Chromosome"/>
</dbReference>
<dbReference type="EMBL" id="CM001488">
    <property type="protein sequence ID" value="EIM64881.1"/>
    <property type="molecule type" value="Genomic_DNA"/>
</dbReference>
<dbReference type="Gene3D" id="3.40.50.300">
    <property type="entry name" value="P-loop containing nucleotide triphosphate hydrolases"/>
    <property type="match status" value="1"/>
</dbReference>
<proteinExistence type="predicted"/>
<protein>
    <recommendedName>
        <fullName evidence="3">Sulfotransferase family protein</fullName>
    </recommendedName>
</protein>
<evidence type="ECO:0000313" key="1">
    <source>
        <dbReference type="EMBL" id="EIM64881.1"/>
    </source>
</evidence>
<evidence type="ECO:0008006" key="3">
    <source>
        <dbReference type="Google" id="ProtNLM"/>
    </source>
</evidence>
<evidence type="ECO:0000313" key="2">
    <source>
        <dbReference type="Proteomes" id="UP000005778"/>
    </source>
</evidence>
<reference evidence="1 2" key="1">
    <citation type="submission" date="2011-09" db="EMBL/GenBank/DDBJ databases">
        <authorList>
            <consortium name="US DOE Joint Genome Institute (JGI-PGF)"/>
            <person name="Lucas S."/>
            <person name="Han J."/>
            <person name="Lapidus A."/>
            <person name="Cheng J.-F."/>
            <person name="Goodwin L."/>
            <person name="Pitluck S."/>
            <person name="Peters L."/>
            <person name="Land M.L."/>
            <person name="Hauser L."/>
            <person name="Orellana R."/>
            <person name="Lovley D."/>
            <person name="Woyke T.J."/>
        </authorList>
    </citation>
    <scope>NUCLEOTIDE SEQUENCE [LARGE SCALE GENOMIC DNA]</scope>
    <source>
        <strain evidence="1 2">2ac9</strain>
    </source>
</reference>
<accession>I5B5W8</accession>
<dbReference type="eggNOG" id="COG3914">
    <property type="taxonomic scope" value="Bacteria"/>
</dbReference>
<organism evidence="1 2">
    <name type="scientific">Desulfobacter postgatei 2ac9</name>
    <dbReference type="NCBI Taxonomy" id="879212"/>
    <lineage>
        <taxon>Bacteria</taxon>
        <taxon>Pseudomonadati</taxon>
        <taxon>Thermodesulfobacteriota</taxon>
        <taxon>Desulfobacteria</taxon>
        <taxon>Desulfobacterales</taxon>
        <taxon>Desulfobacteraceae</taxon>
        <taxon>Desulfobacter</taxon>
    </lineage>
</organism>